<proteinExistence type="predicted"/>
<dbReference type="PROSITE" id="PS00356">
    <property type="entry name" value="HTH_LACI_1"/>
    <property type="match status" value="1"/>
</dbReference>
<gene>
    <name evidence="5" type="ORF">GCM10023321_32760</name>
</gene>
<dbReference type="Gene3D" id="1.10.260.40">
    <property type="entry name" value="lambda repressor-like DNA-binding domains"/>
    <property type="match status" value="1"/>
</dbReference>
<evidence type="ECO:0000256" key="1">
    <source>
        <dbReference type="ARBA" id="ARBA00023015"/>
    </source>
</evidence>
<dbReference type="Gene3D" id="3.40.50.2300">
    <property type="match status" value="2"/>
</dbReference>
<evidence type="ECO:0000259" key="4">
    <source>
        <dbReference type="PROSITE" id="PS50932"/>
    </source>
</evidence>
<dbReference type="InterPro" id="IPR028082">
    <property type="entry name" value="Peripla_BP_I"/>
</dbReference>
<evidence type="ECO:0000256" key="3">
    <source>
        <dbReference type="ARBA" id="ARBA00023163"/>
    </source>
</evidence>
<dbReference type="SUPFAM" id="SSF53822">
    <property type="entry name" value="Periplasmic binding protein-like I"/>
    <property type="match status" value="1"/>
</dbReference>
<dbReference type="InterPro" id="IPR000843">
    <property type="entry name" value="HTH_LacI"/>
</dbReference>
<dbReference type="Proteomes" id="UP001428817">
    <property type="component" value="Unassembled WGS sequence"/>
</dbReference>
<dbReference type="CDD" id="cd06267">
    <property type="entry name" value="PBP1_LacI_sugar_binding-like"/>
    <property type="match status" value="1"/>
</dbReference>
<dbReference type="PANTHER" id="PTHR30146">
    <property type="entry name" value="LACI-RELATED TRANSCRIPTIONAL REPRESSOR"/>
    <property type="match status" value="1"/>
</dbReference>
<name>A0ABP9Q4U4_9PSEU</name>
<evidence type="ECO:0000313" key="6">
    <source>
        <dbReference type="Proteomes" id="UP001428817"/>
    </source>
</evidence>
<protein>
    <submittedName>
        <fullName evidence="5">LacI family DNA-binding transcriptional regulator</fullName>
    </submittedName>
</protein>
<keyword evidence="2 5" id="KW-0238">DNA-binding</keyword>
<dbReference type="Pfam" id="PF13377">
    <property type="entry name" value="Peripla_BP_3"/>
    <property type="match status" value="1"/>
</dbReference>
<keyword evidence="6" id="KW-1185">Reference proteome</keyword>
<evidence type="ECO:0000256" key="2">
    <source>
        <dbReference type="ARBA" id="ARBA00023125"/>
    </source>
</evidence>
<reference evidence="6" key="1">
    <citation type="journal article" date="2019" name="Int. J. Syst. Evol. Microbiol.">
        <title>The Global Catalogue of Microorganisms (GCM) 10K type strain sequencing project: providing services to taxonomists for standard genome sequencing and annotation.</title>
        <authorList>
            <consortium name="The Broad Institute Genomics Platform"/>
            <consortium name="The Broad Institute Genome Sequencing Center for Infectious Disease"/>
            <person name="Wu L."/>
            <person name="Ma J."/>
        </authorList>
    </citation>
    <scope>NUCLEOTIDE SEQUENCE [LARGE SCALE GENOMIC DNA]</scope>
    <source>
        <strain evidence="6">JCM 18303</strain>
    </source>
</reference>
<dbReference type="CDD" id="cd01392">
    <property type="entry name" value="HTH_LacI"/>
    <property type="match status" value="1"/>
</dbReference>
<dbReference type="PANTHER" id="PTHR30146:SF138">
    <property type="entry name" value="TRANSCRIPTIONAL REGULATORY PROTEIN"/>
    <property type="match status" value="1"/>
</dbReference>
<sequence>MAVRATLHDVALAAGVSRSTASRVLAGTDRNVDPELARRVLAASEHLGYRANPVARALRRQSTGNYGILVPSIRNPYFVQLVDAFTEAARSAGHGVMLAESADDPDIEAARIDGFGEAFVDGLAVVPTSMARSGVAIRRAEGRSRVVQIDRWATGAGCGFVGVDNDAGVAAVLDHLRASGRRRIIYIGAEQEASAGAERLAAFRSRAEPGDGEILLPRFSTTAGREAAHRLLSQDSLPDAALCTADVLAVGLLSTLQREGVRVPEQMAVTGFDGTDLLELVDPPVTALRHPMEAIATRALGLLLNPTEEHHRLAPELVVRASS</sequence>
<dbReference type="GO" id="GO:0003677">
    <property type="term" value="F:DNA binding"/>
    <property type="evidence" value="ECO:0007669"/>
    <property type="project" value="UniProtKB-KW"/>
</dbReference>
<dbReference type="RefSeq" id="WP_185059664.1">
    <property type="nucleotide sequence ID" value="NZ_BAABJP010000015.1"/>
</dbReference>
<organism evidence="5 6">
    <name type="scientific">Pseudonocardia eucalypti</name>
    <dbReference type="NCBI Taxonomy" id="648755"/>
    <lineage>
        <taxon>Bacteria</taxon>
        <taxon>Bacillati</taxon>
        <taxon>Actinomycetota</taxon>
        <taxon>Actinomycetes</taxon>
        <taxon>Pseudonocardiales</taxon>
        <taxon>Pseudonocardiaceae</taxon>
        <taxon>Pseudonocardia</taxon>
    </lineage>
</organism>
<evidence type="ECO:0000313" key="5">
    <source>
        <dbReference type="EMBL" id="GAA5156632.1"/>
    </source>
</evidence>
<dbReference type="SUPFAM" id="SSF47413">
    <property type="entry name" value="lambda repressor-like DNA-binding domains"/>
    <property type="match status" value="1"/>
</dbReference>
<keyword evidence="1" id="KW-0805">Transcription regulation</keyword>
<dbReference type="InterPro" id="IPR046335">
    <property type="entry name" value="LacI/GalR-like_sensor"/>
</dbReference>
<feature type="domain" description="HTH lacI-type" evidence="4">
    <location>
        <begin position="5"/>
        <end position="60"/>
    </location>
</feature>
<dbReference type="SMART" id="SM00354">
    <property type="entry name" value="HTH_LACI"/>
    <property type="match status" value="1"/>
</dbReference>
<accession>A0ABP9Q4U4</accession>
<keyword evidence="3" id="KW-0804">Transcription</keyword>
<comment type="caution">
    <text evidence="5">The sequence shown here is derived from an EMBL/GenBank/DDBJ whole genome shotgun (WGS) entry which is preliminary data.</text>
</comment>
<dbReference type="EMBL" id="BAABJP010000015">
    <property type="protein sequence ID" value="GAA5156632.1"/>
    <property type="molecule type" value="Genomic_DNA"/>
</dbReference>
<dbReference type="InterPro" id="IPR010982">
    <property type="entry name" value="Lambda_DNA-bd_dom_sf"/>
</dbReference>
<dbReference type="Pfam" id="PF00356">
    <property type="entry name" value="LacI"/>
    <property type="match status" value="1"/>
</dbReference>
<dbReference type="PROSITE" id="PS50932">
    <property type="entry name" value="HTH_LACI_2"/>
    <property type="match status" value="1"/>
</dbReference>